<comment type="subcellular location">
    <subcellularLocation>
        <location evidence="1">Membrane</location>
    </subcellularLocation>
</comment>
<keyword evidence="4 6" id="KW-1133">Transmembrane helix</keyword>
<proteinExistence type="inferred from homology"/>
<evidence type="ECO:0000313" key="7">
    <source>
        <dbReference type="EMBL" id="CAA7271792.1"/>
    </source>
</evidence>
<keyword evidence="8" id="KW-1185">Reference proteome</keyword>
<dbReference type="Pfam" id="PF04930">
    <property type="entry name" value="FUN14"/>
    <property type="match status" value="1"/>
</dbReference>
<dbReference type="EMBL" id="CACVBS010000112">
    <property type="protein sequence ID" value="CAA7271792.1"/>
    <property type="molecule type" value="Genomic_DNA"/>
</dbReference>
<dbReference type="PANTHER" id="PTHR21346">
    <property type="entry name" value="FUN14 DOMAIN CONTAINING"/>
    <property type="match status" value="1"/>
</dbReference>
<comment type="similarity">
    <text evidence="2">Belongs to the FUN14 family.</text>
</comment>
<dbReference type="AlphaFoldDB" id="A0A8S0Y166"/>
<accession>A0A8S0Y166</accession>
<protein>
    <recommendedName>
        <fullName evidence="9">FUN14 family protein</fullName>
    </recommendedName>
</protein>
<gene>
    <name evidence="7" type="ORF">AAE3_LOCUS13753</name>
</gene>
<sequence>MLAGVDETINSLYIQGNGPTAASVTSDGPRSNLEAQLCSYPVCVRRMASYLSGLTRQILRPGLNMSGGHQFTRPLTPNFIRAGLNPSRGLQHTLQLRGSPSFTWSNAQHSSFKARVNLPFLMKGACVAGVGLGLASLNQPAIQCDSPNTTAVATPTPPPVPSYEGGLPPPPASSVSLYELGFGTVTGICAGIFVKKGSKALAWLLGGIFVLLQYLASTSIIRVDWARVGKKFENQFHTTDSSGASRPPTIFMLWNWLINFLTADFQPRASFIAGFALGLRIG</sequence>
<dbReference type="GO" id="GO:0016020">
    <property type="term" value="C:membrane"/>
    <property type="evidence" value="ECO:0007669"/>
    <property type="project" value="UniProtKB-SubCell"/>
</dbReference>
<feature type="transmembrane region" description="Helical" evidence="6">
    <location>
        <begin position="200"/>
        <end position="221"/>
    </location>
</feature>
<evidence type="ECO:0000256" key="6">
    <source>
        <dbReference type="SAM" id="Phobius"/>
    </source>
</evidence>
<dbReference type="PANTHER" id="PTHR21346:SF10">
    <property type="entry name" value="TRANSMEMBRANE PROTEIN"/>
    <property type="match status" value="1"/>
</dbReference>
<dbReference type="Proteomes" id="UP000467700">
    <property type="component" value="Unassembled WGS sequence"/>
</dbReference>
<keyword evidence="5 6" id="KW-0472">Membrane</keyword>
<evidence type="ECO:0000256" key="1">
    <source>
        <dbReference type="ARBA" id="ARBA00004370"/>
    </source>
</evidence>
<dbReference type="OrthoDB" id="163794at2759"/>
<dbReference type="InterPro" id="IPR007014">
    <property type="entry name" value="FUN14"/>
</dbReference>
<comment type="caution">
    <text evidence="7">The sequence shown here is derived from an EMBL/GenBank/DDBJ whole genome shotgun (WGS) entry which is preliminary data.</text>
</comment>
<organism evidence="7 8">
    <name type="scientific">Cyclocybe aegerita</name>
    <name type="common">Black poplar mushroom</name>
    <name type="synonym">Agrocybe aegerita</name>
    <dbReference type="NCBI Taxonomy" id="1973307"/>
    <lineage>
        <taxon>Eukaryota</taxon>
        <taxon>Fungi</taxon>
        <taxon>Dikarya</taxon>
        <taxon>Basidiomycota</taxon>
        <taxon>Agaricomycotina</taxon>
        <taxon>Agaricomycetes</taxon>
        <taxon>Agaricomycetidae</taxon>
        <taxon>Agaricales</taxon>
        <taxon>Agaricineae</taxon>
        <taxon>Bolbitiaceae</taxon>
        <taxon>Cyclocybe</taxon>
    </lineage>
</organism>
<reference evidence="7 8" key="1">
    <citation type="submission" date="2020-01" db="EMBL/GenBank/DDBJ databases">
        <authorList>
            <person name="Gupta K D."/>
        </authorList>
    </citation>
    <scope>NUCLEOTIDE SEQUENCE [LARGE SCALE GENOMIC DNA]</scope>
</reference>
<evidence type="ECO:0008006" key="9">
    <source>
        <dbReference type="Google" id="ProtNLM"/>
    </source>
</evidence>
<evidence type="ECO:0000256" key="2">
    <source>
        <dbReference type="ARBA" id="ARBA00009160"/>
    </source>
</evidence>
<evidence type="ECO:0000256" key="3">
    <source>
        <dbReference type="ARBA" id="ARBA00022692"/>
    </source>
</evidence>
<keyword evidence="3 6" id="KW-0812">Transmembrane</keyword>
<name>A0A8S0Y166_CYCAE</name>
<evidence type="ECO:0000256" key="5">
    <source>
        <dbReference type="ARBA" id="ARBA00023136"/>
    </source>
</evidence>
<evidence type="ECO:0000313" key="8">
    <source>
        <dbReference type="Proteomes" id="UP000467700"/>
    </source>
</evidence>
<evidence type="ECO:0000256" key="4">
    <source>
        <dbReference type="ARBA" id="ARBA00022989"/>
    </source>
</evidence>